<evidence type="ECO:0000256" key="1">
    <source>
        <dbReference type="SAM" id="MobiDB-lite"/>
    </source>
</evidence>
<dbReference type="AlphaFoldDB" id="U4LHL2"/>
<evidence type="ECO:0000313" key="3">
    <source>
        <dbReference type="Proteomes" id="UP000018144"/>
    </source>
</evidence>
<organism evidence="2 3">
    <name type="scientific">Pyronema omphalodes (strain CBS 100304)</name>
    <name type="common">Pyronema confluens</name>
    <dbReference type="NCBI Taxonomy" id="1076935"/>
    <lineage>
        <taxon>Eukaryota</taxon>
        <taxon>Fungi</taxon>
        <taxon>Dikarya</taxon>
        <taxon>Ascomycota</taxon>
        <taxon>Pezizomycotina</taxon>
        <taxon>Pezizomycetes</taxon>
        <taxon>Pezizales</taxon>
        <taxon>Pyronemataceae</taxon>
        <taxon>Pyronema</taxon>
    </lineage>
</organism>
<keyword evidence="3" id="KW-1185">Reference proteome</keyword>
<feature type="compositionally biased region" description="Polar residues" evidence="1">
    <location>
        <begin position="496"/>
        <end position="513"/>
    </location>
</feature>
<protein>
    <submittedName>
        <fullName evidence="2">Uncharacterized protein</fullName>
    </submittedName>
</protein>
<accession>U4LHL2</accession>
<evidence type="ECO:0000313" key="2">
    <source>
        <dbReference type="EMBL" id="CCX11556.1"/>
    </source>
</evidence>
<name>U4LHL2_PYROM</name>
<proteinExistence type="predicted"/>
<feature type="region of interest" description="Disordered" evidence="1">
    <location>
        <begin position="271"/>
        <end position="300"/>
    </location>
</feature>
<dbReference type="STRING" id="1076935.U4LHL2"/>
<dbReference type="OMA" id="IGWAFNC"/>
<dbReference type="EMBL" id="HF935627">
    <property type="protein sequence ID" value="CCX11556.1"/>
    <property type="molecule type" value="Genomic_DNA"/>
</dbReference>
<sequence>MSTPPSAKKYHHVVPFNYHLLDRLRVAFEENLHEQGIEFLNSVAFAGISSRPPIPAPIPPPAFLRFLLTLIVHPYYTTQRRKGAPPSEAPTRAYITLCRLLETFGPLNLNLSAVYHFDRGNRDQRRRHHHKDDEEITSDESISSPLAQEESIFASADDVWAMVGWAFTCSVKHKERWIWWKLLMECLVESMELDWQERFHAYERGGEKDKDLLRDSIVVKLLPDTRGSGGYRRVLRSILAQGQKDEWGMMWEDELMARRLRKPGRARIDRVVGDDQKDDVEDREDLPEEEEDTDMDDADKPRSAAYPWGGMQSFIFRQRLLELLSIVSAYDYFVPTNDLYLEIRNLIFPHPLSTFKLFVSPLLDTHDVSYSTMAQHFLLTLLPNPPKAFDFTMTQNVLTTHFLPFSASTQSPISNARVAILLQVLFQLLFRRGFLEYTEELEAAVKEGKMKRMEKVGSPKGKAKKELEEVQLDWKIAEDGLQLMVGLLKMRKSTGRPGTQESMASDNSIQGRE</sequence>
<gene>
    <name evidence="2" type="ORF">PCON_11150</name>
</gene>
<feature type="region of interest" description="Disordered" evidence="1">
    <location>
        <begin position="492"/>
        <end position="513"/>
    </location>
</feature>
<dbReference type="eggNOG" id="ENOG502S1YP">
    <property type="taxonomic scope" value="Eukaryota"/>
</dbReference>
<feature type="compositionally biased region" description="Acidic residues" evidence="1">
    <location>
        <begin position="276"/>
        <end position="297"/>
    </location>
</feature>
<dbReference type="Proteomes" id="UP000018144">
    <property type="component" value="Unassembled WGS sequence"/>
</dbReference>
<dbReference type="OrthoDB" id="5411773at2759"/>
<reference evidence="2 3" key="1">
    <citation type="journal article" date="2013" name="PLoS Genet.">
        <title>The genome and development-dependent transcriptomes of Pyronema confluens: a window into fungal evolution.</title>
        <authorList>
            <person name="Traeger S."/>
            <person name="Altegoer F."/>
            <person name="Freitag M."/>
            <person name="Gabaldon T."/>
            <person name="Kempken F."/>
            <person name="Kumar A."/>
            <person name="Marcet-Houben M."/>
            <person name="Poggeler S."/>
            <person name="Stajich J.E."/>
            <person name="Nowrousian M."/>
        </authorList>
    </citation>
    <scope>NUCLEOTIDE SEQUENCE [LARGE SCALE GENOMIC DNA]</scope>
    <source>
        <strain evidence="3">CBS 100304</strain>
        <tissue evidence="2">Vegetative mycelium</tissue>
    </source>
</reference>